<dbReference type="Proteomes" id="UP000799441">
    <property type="component" value="Unassembled WGS sequence"/>
</dbReference>
<evidence type="ECO:0000313" key="3">
    <source>
        <dbReference type="Proteomes" id="UP000799441"/>
    </source>
</evidence>
<name>A0A9P4QHE2_9PEZI</name>
<sequence>MPTDLNGAVKDWVKQLEESLKETRKNFSVTGKAIGRLRVDVETFFNRDFRRLGVSFGHSHNHPSPSLRQTTSGLSRMLMSLDQPWQHEIAIHTGRDDNQHERDDVQAEVRQVISKVRARTTTLGTRKKTKVDKEVSLGELHGVRDYWDESSPEEPQPLALLSNVVKTAILNHWQIFLPRDPLKKNSGQSQGELLQSHSHCTRTP</sequence>
<dbReference type="EMBL" id="MU003766">
    <property type="protein sequence ID" value="KAF2725815.1"/>
    <property type="molecule type" value="Genomic_DNA"/>
</dbReference>
<proteinExistence type="predicted"/>
<reference evidence="2" key="1">
    <citation type="journal article" date="2020" name="Stud. Mycol.">
        <title>101 Dothideomycetes genomes: a test case for predicting lifestyles and emergence of pathogens.</title>
        <authorList>
            <person name="Haridas S."/>
            <person name="Albert R."/>
            <person name="Binder M."/>
            <person name="Bloem J."/>
            <person name="Labutti K."/>
            <person name="Salamov A."/>
            <person name="Andreopoulos B."/>
            <person name="Baker S."/>
            <person name="Barry K."/>
            <person name="Bills G."/>
            <person name="Bluhm B."/>
            <person name="Cannon C."/>
            <person name="Castanera R."/>
            <person name="Culley D."/>
            <person name="Daum C."/>
            <person name="Ezra D."/>
            <person name="Gonzalez J."/>
            <person name="Henrissat B."/>
            <person name="Kuo A."/>
            <person name="Liang C."/>
            <person name="Lipzen A."/>
            <person name="Lutzoni F."/>
            <person name="Magnuson J."/>
            <person name="Mondo S."/>
            <person name="Nolan M."/>
            <person name="Ohm R."/>
            <person name="Pangilinan J."/>
            <person name="Park H.-J."/>
            <person name="Ramirez L."/>
            <person name="Alfaro M."/>
            <person name="Sun H."/>
            <person name="Tritt A."/>
            <person name="Yoshinaga Y."/>
            <person name="Zwiers L.-H."/>
            <person name="Turgeon B."/>
            <person name="Goodwin S."/>
            <person name="Spatafora J."/>
            <person name="Crous P."/>
            <person name="Grigoriev I."/>
        </authorList>
    </citation>
    <scope>NUCLEOTIDE SEQUENCE</scope>
    <source>
        <strain evidence="2">CBS 116435</strain>
    </source>
</reference>
<organism evidence="2 3">
    <name type="scientific">Polychaeton citri CBS 116435</name>
    <dbReference type="NCBI Taxonomy" id="1314669"/>
    <lineage>
        <taxon>Eukaryota</taxon>
        <taxon>Fungi</taxon>
        <taxon>Dikarya</taxon>
        <taxon>Ascomycota</taxon>
        <taxon>Pezizomycotina</taxon>
        <taxon>Dothideomycetes</taxon>
        <taxon>Dothideomycetidae</taxon>
        <taxon>Capnodiales</taxon>
        <taxon>Capnodiaceae</taxon>
        <taxon>Polychaeton</taxon>
    </lineage>
</organism>
<feature type="region of interest" description="Disordered" evidence="1">
    <location>
        <begin position="184"/>
        <end position="204"/>
    </location>
</feature>
<feature type="compositionally biased region" description="Polar residues" evidence="1">
    <location>
        <begin position="185"/>
        <end position="204"/>
    </location>
</feature>
<accession>A0A9P4QHE2</accession>
<evidence type="ECO:0000313" key="2">
    <source>
        <dbReference type="EMBL" id="KAF2725815.1"/>
    </source>
</evidence>
<dbReference type="AlphaFoldDB" id="A0A9P4QHE2"/>
<comment type="caution">
    <text evidence="2">The sequence shown here is derived from an EMBL/GenBank/DDBJ whole genome shotgun (WGS) entry which is preliminary data.</text>
</comment>
<keyword evidence="3" id="KW-1185">Reference proteome</keyword>
<evidence type="ECO:0000256" key="1">
    <source>
        <dbReference type="SAM" id="MobiDB-lite"/>
    </source>
</evidence>
<gene>
    <name evidence="2" type="ORF">K431DRAFT_290319</name>
</gene>
<protein>
    <submittedName>
        <fullName evidence="2">Uncharacterized protein</fullName>
    </submittedName>
</protein>